<name>A0A2C8FDG5_9BACT</name>
<organism evidence="1 2">
    <name type="scientific">Pseudodesulfovibrio profundus</name>
    <dbReference type="NCBI Taxonomy" id="57320"/>
    <lineage>
        <taxon>Bacteria</taxon>
        <taxon>Pseudomonadati</taxon>
        <taxon>Thermodesulfobacteriota</taxon>
        <taxon>Desulfovibrionia</taxon>
        <taxon>Desulfovibrionales</taxon>
        <taxon>Desulfovibrionaceae</taxon>
    </lineage>
</organism>
<dbReference type="KEGG" id="pprf:DPRO_3776"/>
<evidence type="ECO:0000313" key="2">
    <source>
        <dbReference type="Proteomes" id="UP000219215"/>
    </source>
</evidence>
<dbReference type="SUPFAM" id="SSF75169">
    <property type="entry name" value="DsrEFH-like"/>
    <property type="match status" value="1"/>
</dbReference>
<evidence type="ECO:0000313" key="1">
    <source>
        <dbReference type="EMBL" id="SOB60693.1"/>
    </source>
</evidence>
<gene>
    <name evidence="1" type="ORF">DPRO_3776</name>
</gene>
<keyword evidence="2" id="KW-1185">Reference proteome</keyword>
<dbReference type="AlphaFoldDB" id="A0A2C8FDG5"/>
<dbReference type="Proteomes" id="UP000219215">
    <property type="component" value="Chromosome DPRO"/>
</dbReference>
<evidence type="ECO:0008006" key="3">
    <source>
        <dbReference type="Google" id="ProtNLM"/>
    </source>
</evidence>
<sequence>MQILLTLSSSDPEIKWNTVRFGNFLLNAGEEVTIFLNGPSVDLTKGDCADYPIAEQAKLFTLSEGVLAA</sequence>
<dbReference type="OrthoDB" id="9801500at2"/>
<accession>A0A2C8FDG5</accession>
<dbReference type="InterPro" id="IPR027396">
    <property type="entry name" value="DsrEFH-like"/>
</dbReference>
<proteinExistence type="predicted"/>
<reference evidence="2" key="1">
    <citation type="submission" date="2017-09" db="EMBL/GenBank/DDBJ databases">
        <authorList>
            <person name="Regsiter A."/>
            <person name="William W."/>
        </authorList>
    </citation>
    <scope>NUCLEOTIDE SEQUENCE [LARGE SCALE GENOMIC DNA]</scope>
    <source>
        <strain evidence="2">500-1</strain>
    </source>
</reference>
<dbReference type="EMBL" id="LT907975">
    <property type="protein sequence ID" value="SOB60693.1"/>
    <property type="molecule type" value="Genomic_DNA"/>
</dbReference>
<protein>
    <recommendedName>
        <fullName evidence="3">Sulfur reduction protein DsrE</fullName>
    </recommendedName>
</protein>